<feature type="compositionally biased region" description="Basic and acidic residues" evidence="6">
    <location>
        <begin position="303"/>
        <end position="312"/>
    </location>
</feature>
<feature type="repeat" description="TPR" evidence="5">
    <location>
        <begin position="136"/>
        <end position="169"/>
    </location>
</feature>
<comment type="similarity">
    <text evidence="3">Belongs to the RPAP3 family.</text>
</comment>
<feature type="compositionally biased region" description="Pro residues" evidence="6">
    <location>
        <begin position="45"/>
        <end position="62"/>
    </location>
</feature>
<evidence type="ECO:0000256" key="1">
    <source>
        <dbReference type="ARBA" id="ARBA00022737"/>
    </source>
</evidence>
<evidence type="ECO:0000259" key="7">
    <source>
        <dbReference type="Pfam" id="PF13877"/>
    </source>
</evidence>
<feature type="region of interest" description="Disordered" evidence="6">
    <location>
        <begin position="273"/>
        <end position="312"/>
    </location>
</feature>
<keyword evidence="1" id="KW-0677">Repeat</keyword>
<dbReference type="PANTHER" id="PTHR46423:SF1">
    <property type="entry name" value="RNA POLYMERASE II-ASSOCIATED PROTEIN 3"/>
    <property type="match status" value="1"/>
</dbReference>
<dbReference type="PROSITE" id="PS50005">
    <property type="entry name" value="TPR"/>
    <property type="match status" value="1"/>
</dbReference>
<feature type="domain" description="RNA-polymerase II-associated protein 3-like C-terminal" evidence="7">
    <location>
        <begin position="351"/>
        <end position="439"/>
    </location>
</feature>
<dbReference type="EMBL" id="OB793562">
    <property type="protein sequence ID" value="CAD7427844.1"/>
    <property type="molecule type" value="Genomic_DNA"/>
</dbReference>
<dbReference type="PANTHER" id="PTHR46423">
    <property type="entry name" value="RNA POLYMERASE II-ASSOCIATED PROTEIN 3"/>
    <property type="match status" value="1"/>
</dbReference>
<evidence type="ECO:0000313" key="8">
    <source>
        <dbReference type="EMBL" id="CAD7427844.1"/>
    </source>
</evidence>
<evidence type="ECO:0000256" key="6">
    <source>
        <dbReference type="SAM" id="MobiDB-lite"/>
    </source>
</evidence>
<name>A0A7R9E5H2_9NEOP</name>
<keyword evidence="2 5" id="KW-0802">TPR repeat</keyword>
<dbReference type="Pfam" id="PF13181">
    <property type="entry name" value="TPR_8"/>
    <property type="match status" value="1"/>
</dbReference>
<evidence type="ECO:0000256" key="5">
    <source>
        <dbReference type="PROSITE-ProRule" id="PRU00339"/>
    </source>
</evidence>
<evidence type="ECO:0000256" key="4">
    <source>
        <dbReference type="ARBA" id="ARBA00040133"/>
    </source>
</evidence>
<feature type="region of interest" description="Disordered" evidence="6">
    <location>
        <begin position="185"/>
        <end position="208"/>
    </location>
</feature>
<dbReference type="InterPro" id="IPR019734">
    <property type="entry name" value="TPR_rpt"/>
</dbReference>
<dbReference type="GO" id="GO:0101031">
    <property type="term" value="C:protein folding chaperone complex"/>
    <property type="evidence" value="ECO:0007669"/>
    <property type="project" value="TreeGrafter"/>
</dbReference>
<dbReference type="AlphaFoldDB" id="A0A7R9E5H2"/>
<feature type="region of interest" description="Disordered" evidence="6">
    <location>
        <begin position="1"/>
        <end position="74"/>
    </location>
</feature>
<feature type="region of interest" description="Disordered" evidence="6">
    <location>
        <begin position="330"/>
        <end position="351"/>
    </location>
</feature>
<dbReference type="Pfam" id="PF13877">
    <property type="entry name" value="RPAP3_C"/>
    <property type="match status" value="1"/>
</dbReference>
<feature type="compositionally biased region" description="Polar residues" evidence="6">
    <location>
        <begin position="277"/>
        <end position="300"/>
    </location>
</feature>
<dbReference type="InterPro" id="IPR011990">
    <property type="entry name" value="TPR-like_helical_dom_sf"/>
</dbReference>
<proteinExistence type="inferred from homology"/>
<sequence length="469" mass="51073">MHPPGLVSPSSMHPPGPVTPSSTHPPGLVSPSSMHPPGLVSPSFMHPPGPVTPSSTHPPGPVTPSSTDPPSHVRGNQFVKAQRWSEAIACYSRAIRCYANDPIFYANRALCFLKTQDYRSAETDCTASLQLDESYVKAYQRRAAARVALGQLTEARADLEKVLEREPNNSASRSELYKVLKKLETQGKTPARTNSSLSKKSSKVVDPAATVAKPSNVLLDKRSKCSTNQGLVERQDKGLPTCESKVKLVETVHKPPHLRSKKPLKRIAIMDHDGAGESTSLATKDTQGSLTLDTSPSTGGSERPSKDETSHLVKTETLNNVVERTGSISISCQEPLDTREESPGSEPPPVPTSYLGFVSGWSKVQSCPRLRYLYLKQIRGLDLPKIFQDSLESGVLTDILSTLASEFTSNDSAVYGHLLGLSRVRRFGSSVLFMSPQDKTNVSKLLSYCEGRKDCTEHEAAILKKLYEL</sequence>
<organism evidence="8">
    <name type="scientific">Timema monikensis</name>
    <dbReference type="NCBI Taxonomy" id="170555"/>
    <lineage>
        <taxon>Eukaryota</taxon>
        <taxon>Metazoa</taxon>
        <taxon>Ecdysozoa</taxon>
        <taxon>Arthropoda</taxon>
        <taxon>Hexapoda</taxon>
        <taxon>Insecta</taxon>
        <taxon>Pterygota</taxon>
        <taxon>Neoptera</taxon>
        <taxon>Polyneoptera</taxon>
        <taxon>Phasmatodea</taxon>
        <taxon>Timematodea</taxon>
        <taxon>Timematoidea</taxon>
        <taxon>Timematidae</taxon>
        <taxon>Timema</taxon>
    </lineage>
</organism>
<gene>
    <name evidence="8" type="ORF">TMSB3V08_LOCUS4673</name>
</gene>
<dbReference type="InterPro" id="IPR025986">
    <property type="entry name" value="RPAP3-like_C"/>
</dbReference>
<accession>A0A7R9E5H2</accession>
<dbReference type="InterPro" id="IPR051966">
    <property type="entry name" value="RPAP3"/>
</dbReference>
<reference evidence="8" key="1">
    <citation type="submission" date="2020-11" db="EMBL/GenBank/DDBJ databases">
        <authorList>
            <person name="Tran Van P."/>
        </authorList>
    </citation>
    <scope>NUCLEOTIDE SEQUENCE</scope>
</reference>
<evidence type="ECO:0000256" key="2">
    <source>
        <dbReference type="ARBA" id="ARBA00022803"/>
    </source>
</evidence>
<dbReference type="SUPFAM" id="SSF48452">
    <property type="entry name" value="TPR-like"/>
    <property type="match status" value="1"/>
</dbReference>
<dbReference type="Gene3D" id="1.25.40.10">
    <property type="entry name" value="Tetratricopeptide repeat domain"/>
    <property type="match status" value="1"/>
</dbReference>
<protein>
    <recommendedName>
        <fullName evidence="4">RNA polymerase II-associated protein 3</fullName>
    </recommendedName>
</protein>
<dbReference type="SMART" id="SM00028">
    <property type="entry name" value="TPR"/>
    <property type="match status" value="3"/>
</dbReference>
<evidence type="ECO:0000256" key="3">
    <source>
        <dbReference type="ARBA" id="ARBA00038275"/>
    </source>
</evidence>